<sequence length="180" mass="21308">MRERLSIVFDEKEVWVSYEDVLLVMLEYNVQPRQVAERAKSMKGVEIAFFTDHHGLLQGRPVKRGERFVLFADILMLVNDHHVCEVYIVKTVDSILGNDHPWRTNYEQILRDRIATDFQVYLKVFDQYMSNDRANVESVKRDVNVLIEAATQCRYSQSWQELQLSSYFFRRATDILLQNV</sequence>
<proteinExistence type="predicted"/>
<accession>A0AAF1D248</accession>
<gene>
    <name evidence="1" type="ORF">HycuGV_00005</name>
</gene>
<keyword evidence="2" id="KW-1185">Reference proteome</keyword>
<reference evidence="1" key="1">
    <citation type="journal article" date="2019" name="Genomics">
        <title>Genome sequence analysis and organization of the Hyphantria cunea granulovirus (HycuGV-Hc1) from Turkey.</title>
        <authorList>
            <person name="Gencer D."/>
            <person name="Bayramoglu Z."/>
            <person name="Nalcacioglu R."/>
            <person name="Demirbag Z."/>
            <person name="Demir I."/>
        </authorList>
    </citation>
    <scope>NUCLEOTIDE SEQUENCE</scope>
    <source>
        <strain evidence="1">Hc1</strain>
    </source>
</reference>
<dbReference type="Proteomes" id="UP000831479">
    <property type="component" value="Segment"/>
</dbReference>
<dbReference type="EMBL" id="MH923363">
    <property type="protein sequence ID" value="QBQ01558.1"/>
    <property type="molecule type" value="Genomic_DNA"/>
</dbReference>
<name>A0AAF1D248_9BBAC</name>
<protein>
    <submittedName>
        <fullName evidence="1">PiGVORF4-like protein</fullName>
    </submittedName>
</protein>
<evidence type="ECO:0000313" key="2">
    <source>
        <dbReference type="Proteomes" id="UP000831479"/>
    </source>
</evidence>
<evidence type="ECO:0000313" key="1">
    <source>
        <dbReference type="EMBL" id="QBQ01558.1"/>
    </source>
</evidence>
<organism evidence="1 2">
    <name type="scientific">Hyphantria cunea granulovirus</name>
    <dbReference type="NCBI Taxonomy" id="307448"/>
    <lineage>
        <taxon>Viruses</taxon>
        <taxon>Viruses incertae sedis</taxon>
        <taxon>Naldaviricetes</taxon>
        <taxon>Lefavirales</taxon>
        <taxon>Baculoviridae</taxon>
        <taxon>Betabaculovirus</taxon>
        <taxon>Betabaculovirus hycuneae</taxon>
    </lineage>
</organism>